<evidence type="ECO:0000256" key="7">
    <source>
        <dbReference type="HAMAP-Rule" id="MF_01337"/>
    </source>
</evidence>
<protein>
    <recommendedName>
        <fullName evidence="6 7">Large ribosomal subunit protein uL18</fullName>
    </recommendedName>
</protein>
<dbReference type="PATRIC" id="fig|1618337.4.peg.912"/>
<dbReference type="GO" id="GO:0005840">
    <property type="term" value="C:ribosome"/>
    <property type="evidence" value="ECO:0007669"/>
    <property type="project" value="UniProtKB-KW"/>
</dbReference>
<accession>A0A0G4B405</accession>
<reference evidence="8 9" key="1">
    <citation type="journal article" date="2015" name="Nature">
        <title>rRNA introns, odd ribosomes, and small enigmatic genomes across a large radiation of phyla.</title>
        <authorList>
            <person name="Brown C.T."/>
            <person name="Hug L.A."/>
            <person name="Thomas B.C."/>
            <person name="Sharon I."/>
            <person name="Castelle C.J."/>
            <person name="Singh A."/>
            <person name="Wilkins M.J."/>
            <person name="Williams K.H."/>
            <person name="Banfield J.F."/>
        </authorList>
    </citation>
    <scope>NUCLEOTIDE SEQUENCE [LARGE SCALE GENOMIC DNA]</scope>
</reference>
<comment type="function">
    <text evidence="7">This is one of the proteins that bind and probably mediate the attachment of the 5S RNA into the large ribosomal subunit, where it forms part of the central protuberance.</text>
</comment>
<evidence type="ECO:0000256" key="1">
    <source>
        <dbReference type="ARBA" id="ARBA00007116"/>
    </source>
</evidence>
<dbReference type="SUPFAM" id="SSF53137">
    <property type="entry name" value="Translational machinery components"/>
    <property type="match status" value="1"/>
</dbReference>
<dbReference type="HAMAP" id="MF_01337_B">
    <property type="entry name" value="Ribosomal_uL18_B"/>
    <property type="match status" value="1"/>
</dbReference>
<organism evidence="8 9">
    <name type="scientific">Berkelbacteria bacterium GW2011_GWE1_39_12</name>
    <dbReference type="NCBI Taxonomy" id="1618337"/>
    <lineage>
        <taxon>Bacteria</taxon>
        <taxon>Candidatus Berkelbacteria</taxon>
    </lineage>
</organism>
<dbReference type="PANTHER" id="PTHR12899">
    <property type="entry name" value="39S RIBOSOMAL PROTEIN L18, MITOCHONDRIAL"/>
    <property type="match status" value="1"/>
</dbReference>
<keyword evidence="4 7" id="KW-0689">Ribosomal protein</keyword>
<dbReference type="AlphaFoldDB" id="A0A0G4B405"/>
<dbReference type="GO" id="GO:0008097">
    <property type="term" value="F:5S rRNA binding"/>
    <property type="evidence" value="ECO:0007669"/>
    <property type="project" value="TreeGrafter"/>
</dbReference>
<keyword evidence="5 7" id="KW-0687">Ribonucleoprotein</keyword>
<keyword evidence="2 7" id="KW-0699">rRNA-binding</keyword>
<evidence type="ECO:0000313" key="8">
    <source>
        <dbReference type="EMBL" id="AKM82701.1"/>
    </source>
</evidence>
<dbReference type="KEGG" id="bbgw:UT28_C0001G0924"/>
<comment type="similarity">
    <text evidence="1 7">Belongs to the universal ribosomal protein uL18 family.</text>
</comment>
<evidence type="ECO:0000256" key="6">
    <source>
        <dbReference type="ARBA" id="ARBA00035197"/>
    </source>
</evidence>
<dbReference type="GO" id="GO:0005737">
    <property type="term" value="C:cytoplasm"/>
    <property type="evidence" value="ECO:0007669"/>
    <property type="project" value="UniProtKB-ARBA"/>
</dbReference>
<dbReference type="PANTHER" id="PTHR12899:SF3">
    <property type="entry name" value="LARGE RIBOSOMAL SUBUNIT PROTEIN UL18M"/>
    <property type="match status" value="1"/>
</dbReference>
<dbReference type="InterPro" id="IPR005484">
    <property type="entry name" value="Ribosomal_uL18_bac/plant/anim"/>
</dbReference>
<dbReference type="Pfam" id="PF00861">
    <property type="entry name" value="Ribosomal_L18p"/>
    <property type="match status" value="1"/>
</dbReference>
<evidence type="ECO:0000256" key="2">
    <source>
        <dbReference type="ARBA" id="ARBA00022730"/>
    </source>
</evidence>
<evidence type="ECO:0000256" key="3">
    <source>
        <dbReference type="ARBA" id="ARBA00022884"/>
    </source>
</evidence>
<dbReference type="GO" id="GO:1990904">
    <property type="term" value="C:ribonucleoprotein complex"/>
    <property type="evidence" value="ECO:0007669"/>
    <property type="project" value="UniProtKB-KW"/>
</dbReference>
<dbReference type="GO" id="GO:0003735">
    <property type="term" value="F:structural constituent of ribosome"/>
    <property type="evidence" value="ECO:0007669"/>
    <property type="project" value="InterPro"/>
</dbReference>
<dbReference type="InterPro" id="IPR057268">
    <property type="entry name" value="Ribosomal_L18"/>
</dbReference>
<dbReference type="EMBL" id="CP011213">
    <property type="protein sequence ID" value="AKM82701.1"/>
    <property type="molecule type" value="Genomic_DNA"/>
</dbReference>
<sequence>MILDRKIRTINRVRAKVSGTAERPRLAVFRSLTGISGQLIDDQKGVTLISVAGKDASEAGKTMAKKAVEMKIQEAVFDRRSYRYHGRVKAFAEGARDGGLKI</sequence>
<dbReference type="Proteomes" id="UP000035648">
    <property type="component" value="Chromosome"/>
</dbReference>
<keyword evidence="3 7" id="KW-0694">RNA-binding</keyword>
<evidence type="ECO:0000313" key="9">
    <source>
        <dbReference type="Proteomes" id="UP000035648"/>
    </source>
</evidence>
<dbReference type="InterPro" id="IPR004389">
    <property type="entry name" value="Ribosomal_uL18_bac-type"/>
</dbReference>
<dbReference type="CDD" id="cd00432">
    <property type="entry name" value="Ribosomal_L18_L5e"/>
    <property type="match status" value="1"/>
</dbReference>
<gene>
    <name evidence="7" type="primary">rplR</name>
    <name evidence="8" type="ORF">UT28_C0001G0924</name>
</gene>
<dbReference type="STRING" id="1618337.UT28_C0001G0924"/>
<evidence type="ECO:0000256" key="5">
    <source>
        <dbReference type="ARBA" id="ARBA00023274"/>
    </source>
</evidence>
<proteinExistence type="inferred from homology"/>
<dbReference type="Gene3D" id="3.30.420.100">
    <property type="match status" value="1"/>
</dbReference>
<dbReference type="GO" id="GO:0006412">
    <property type="term" value="P:translation"/>
    <property type="evidence" value="ECO:0007669"/>
    <property type="project" value="UniProtKB-UniRule"/>
</dbReference>
<evidence type="ECO:0000256" key="4">
    <source>
        <dbReference type="ARBA" id="ARBA00022980"/>
    </source>
</evidence>
<name>A0A0G4B405_9BACT</name>
<comment type="subunit">
    <text evidence="7">Part of the 50S ribosomal subunit; part of the 5S rRNA/L5/L18/L25 subcomplex. Contacts the 5S and 23S rRNAs.</text>
</comment>